<proteinExistence type="predicted"/>
<feature type="compositionally biased region" description="Low complexity" evidence="1">
    <location>
        <begin position="39"/>
        <end position="52"/>
    </location>
</feature>
<evidence type="ECO:0000313" key="3">
    <source>
        <dbReference type="Proteomes" id="UP000054217"/>
    </source>
</evidence>
<gene>
    <name evidence="2" type="ORF">M404DRAFT_33402</name>
</gene>
<dbReference type="AlphaFoldDB" id="A0A0C3N5L2"/>
<organism evidence="2 3">
    <name type="scientific">Pisolithus tinctorius Marx 270</name>
    <dbReference type="NCBI Taxonomy" id="870435"/>
    <lineage>
        <taxon>Eukaryota</taxon>
        <taxon>Fungi</taxon>
        <taxon>Dikarya</taxon>
        <taxon>Basidiomycota</taxon>
        <taxon>Agaricomycotina</taxon>
        <taxon>Agaricomycetes</taxon>
        <taxon>Agaricomycetidae</taxon>
        <taxon>Boletales</taxon>
        <taxon>Sclerodermatineae</taxon>
        <taxon>Pisolithaceae</taxon>
        <taxon>Pisolithus</taxon>
    </lineage>
</organism>
<protein>
    <submittedName>
        <fullName evidence="2">Uncharacterized protein</fullName>
    </submittedName>
</protein>
<feature type="region of interest" description="Disordered" evidence="1">
    <location>
        <begin position="1"/>
        <end position="52"/>
    </location>
</feature>
<dbReference type="HOGENOM" id="CLU_065614_3_0_1"/>
<dbReference type="Proteomes" id="UP000054217">
    <property type="component" value="Unassembled WGS sequence"/>
</dbReference>
<accession>A0A0C3N5L2</accession>
<keyword evidence="3" id="KW-1185">Reference proteome</keyword>
<dbReference type="EMBL" id="KN832049">
    <property type="protein sequence ID" value="KIN96344.1"/>
    <property type="molecule type" value="Genomic_DNA"/>
</dbReference>
<evidence type="ECO:0000313" key="2">
    <source>
        <dbReference type="EMBL" id="KIN96344.1"/>
    </source>
</evidence>
<dbReference type="InParanoid" id="A0A0C3N5L2"/>
<sequence length="168" mass="19367">MFAQDTPKLPQPQSPDQDTPKSPQSPKTVSFTSVDVGEPRSLPSPSDSSLTSLESIELTTKIRKPPSKVGHPGRGGYNLEEHLRWSDDEMCKLKRVIHTAVKKYLDTMKSRSYQDFKAVQKVTGIARQRFPRLKDYEHCWPVIDMIHLHLKYLSSRHWQKIRRDSSPE</sequence>
<name>A0A0C3N5L2_PISTI</name>
<dbReference type="STRING" id="870435.A0A0C3N5L2"/>
<dbReference type="OrthoDB" id="2686745at2759"/>
<feature type="compositionally biased region" description="Polar residues" evidence="1">
    <location>
        <begin position="14"/>
        <end position="33"/>
    </location>
</feature>
<reference evidence="3" key="2">
    <citation type="submission" date="2015-01" db="EMBL/GenBank/DDBJ databases">
        <title>Evolutionary Origins and Diversification of the Mycorrhizal Mutualists.</title>
        <authorList>
            <consortium name="DOE Joint Genome Institute"/>
            <consortium name="Mycorrhizal Genomics Consortium"/>
            <person name="Kohler A."/>
            <person name="Kuo A."/>
            <person name="Nagy L.G."/>
            <person name="Floudas D."/>
            <person name="Copeland A."/>
            <person name="Barry K.W."/>
            <person name="Cichocki N."/>
            <person name="Veneault-Fourrey C."/>
            <person name="LaButti K."/>
            <person name="Lindquist E.A."/>
            <person name="Lipzen A."/>
            <person name="Lundell T."/>
            <person name="Morin E."/>
            <person name="Murat C."/>
            <person name="Riley R."/>
            <person name="Ohm R."/>
            <person name="Sun H."/>
            <person name="Tunlid A."/>
            <person name="Henrissat B."/>
            <person name="Grigoriev I.V."/>
            <person name="Hibbett D.S."/>
            <person name="Martin F."/>
        </authorList>
    </citation>
    <scope>NUCLEOTIDE SEQUENCE [LARGE SCALE GENOMIC DNA]</scope>
    <source>
        <strain evidence="3">Marx 270</strain>
    </source>
</reference>
<evidence type="ECO:0000256" key="1">
    <source>
        <dbReference type="SAM" id="MobiDB-lite"/>
    </source>
</evidence>
<reference evidence="2 3" key="1">
    <citation type="submission" date="2014-04" db="EMBL/GenBank/DDBJ databases">
        <authorList>
            <consortium name="DOE Joint Genome Institute"/>
            <person name="Kuo A."/>
            <person name="Kohler A."/>
            <person name="Costa M.D."/>
            <person name="Nagy L.G."/>
            <person name="Floudas D."/>
            <person name="Copeland A."/>
            <person name="Barry K.W."/>
            <person name="Cichocki N."/>
            <person name="Veneault-Fourrey C."/>
            <person name="LaButti K."/>
            <person name="Lindquist E.A."/>
            <person name="Lipzen A."/>
            <person name="Lundell T."/>
            <person name="Morin E."/>
            <person name="Murat C."/>
            <person name="Sun H."/>
            <person name="Tunlid A."/>
            <person name="Henrissat B."/>
            <person name="Grigoriev I.V."/>
            <person name="Hibbett D.S."/>
            <person name="Martin F."/>
            <person name="Nordberg H.P."/>
            <person name="Cantor M.N."/>
            <person name="Hua S.X."/>
        </authorList>
    </citation>
    <scope>NUCLEOTIDE SEQUENCE [LARGE SCALE GENOMIC DNA]</scope>
    <source>
        <strain evidence="2 3">Marx 270</strain>
    </source>
</reference>